<gene>
    <name evidence="1" type="ORF">LLUT_LOCUS28485</name>
</gene>
<evidence type="ECO:0000313" key="2">
    <source>
        <dbReference type="Proteomes" id="UP001497480"/>
    </source>
</evidence>
<name>A0AAV1Y0E3_LUPLU</name>
<sequence>MMIAPTILKSVQSAFRGNLIGFKRTMTKPPLQDSSLHCHCHTTTTLEPLMHHHPPKPLHSFLSYELPSHDE</sequence>
<dbReference type="EMBL" id="CAXHTB010000020">
    <property type="protein sequence ID" value="CAL0327425.1"/>
    <property type="molecule type" value="Genomic_DNA"/>
</dbReference>
<evidence type="ECO:0000313" key="1">
    <source>
        <dbReference type="EMBL" id="CAL0327425.1"/>
    </source>
</evidence>
<dbReference type="AlphaFoldDB" id="A0AAV1Y0E3"/>
<proteinExistence type="predicted"/>
<reference evidence="1 2" key="1">
    <citation type="submission" date="2024-03" db="EMBL/GenBank/DDBJ databases">
        <authorList>
            <person name="Martinez-Hernandez J."/>
        </authorList>
    </citation>
    <scope>NUCLEOTIDE SEQUENCE [LARGE SCALE GENOMIC DNA]</scope>
</reference>
<keyword evidence="2" id="KW-1185">Reference proteome</keyword>
<comment type="caution">
    <text evidence="1">The sequence shown here is derived from an EMBL/GenBank/DDBJ whole genome shotgun (WGS) entry which is preliminary data.</text>
</comment>
<dbReference type="Proteomes" id="UP001497480">
    <property type="component" value="Unassembled WGS sequence"/>
</dbReference>
<accession>A0AAV1Y0E3</accession>
<organism evidence="1 2">
    <name type="scientific">Lupinus luteus</name>
    <name type="common">European yellow lupine</name>
    <dbReference type="NCBI Taxonomy" id="3873"/>
    <lineage>
        <taxon>Eukaryota</taxon>
        <taxon>Viridiplantae</taxon>
        <taxon>Streptophyta</taxon>
        <taxon>Embryophyta</taxon>
        <taxon>Tracheophyta</taxon>
        <taxon>Spermatophyta</taxon>
        <taxon>Magnoliopsida</taxon>
        <taxon>eudicotyledons</taxon>
        <taxon>Gunneridae</taxon>
        <taxon>Pentapetalae</taxon>
        <taxon>rosids</taxon>
        <taxon>fabids</taxon>
        <taxon>Fabales</taxon>
        <taxon>Fabaceae</taxon>
        <taxon>Papilionoideae</taxon>
        <taxon>50 kb inversion clade</taxon>
        <taxon>genistoids sensu lato</taxon>
        <taxon>core genistoids</taxon>
        <taxon>Genisteae</taxon>
        <taxon>Lupinus</taxon>
    </lineage>
</organism>
<protein>
    <submittedName>
        <fullName evidence="1">Uncharacterized protein</fullName>
    </submittedName>
</protein>